<keyword evidence="3" id="KW-1133">Transmembrane helix</keyword>
<feature type="transmembrane region" description="Helical" evidence="3">
    <location>
        <begin position="6"/>
        <end position="21"/>
    </location>
</feature>
<dbReference type="AlphaFoldDB" id="A0A917XSA1"/>
<evidence type="ECO:0000256" key="2">
    <source>
        <dbReference type="ARBA" id="ARBA00023065"/>
    </source>
</evidence>
<evidence type="ECO:0000256" key="1">
    <source>
        <dbReference type="ARBA" id="ARBA00022781"/>
    </source>
</evidence>
<dbReference type="InterPro" id="IPR038662">
    <property type="entry name" value="ATP_synth_F0_csu_sf"/>
</dbReference>
<protein>
    <recommendedName>
        <fullName evidence="6">F0F1 ATP synthase subunit C</fullName>
    </recommendedName>
</protein>
<keyword evidence="2" id="KW-0406">Ion transport</keyword>
<reference evidence="4" key="1">
    <citation type="journal article" date="2014" name="Int. J. Syst. Evol. Microbiol.">
        <title>Complete genome sequence of Corynebacterium casei LMG S-19264T (=DSM 44701T), isolated from a smear-ripened cheese.</title>
        <authorList>
            <consortium name="US DOE Joint Genome Institute (JGI-PGF)"/>
            <person name="Walter F."/>
            <person name="Albersmeier A."/>
            <person name="Kalinowski J."/>
            <person name="Ruckert C."/>
        </authorList>
    </citation>
    <scope>NUCLEOTIDE SEQUENCE</scope>
    <source>
        <strain evidence="4">JCM 17251</strain>
    </source>
</reference>
<keyword evidence="2" id="KW-0813">Transport</keyword>
<dbReference type="RefSeq" id="WP_156854305.1">
    <property type="nucleotide sequence ID" value="NZ_BMOS01000002.1"/>
</dbReference>
<sequence length="134" mass="14839">MGLYIFVIAAAIAVFGILMMYKKNVERLKENPSQVAEVHKNFFISTALIEALPIVLLILGFVNVEPVPVDQIYLPVIIVIMLIAFSVFFVFLQRAVGTDEDSKQVVTSFSMIAIMMSNAIPIIALVFLFLSVQG</sequence>
<keyword evidence="3" id="KW-0472">Membrane</keyword>
<evidence type="ECO:0000313" key="5">
    <source>
        <dbReference type="Proteomes" id="UP000624041"/>
    </source>
</evidence>
<organism evidence="4 5">
    <name type="scientific">Oceanobacillus indicireducens</name>
    <dbReference type="NCBI Taxonomy" id="1004261"/>
    <lineage>
        <taxon>Bacteria</taxon>
        <taxon>Bacillati</taxon>
        <taxon>Bacillota</taxon>
        <taxon>Bacilli</taxon>
        <taxon>Bacillales</taxon>
        <taxon>Bacillaceae</taxon>
        <taxon>Oceanobacillus</taxon>
    </lineage>
</organism>
<dbReference type="EMBL" id="BMOS01000002">
    <property type="protein sequence ID" value="GGN50052.1"/>
    <property type="molecule type" value="Genomic_DNA"/>
</dbReference>
<evidence type="ECO:0000256" key="3">
    <source>
        <dbReference type="SAM" id="Phobius"/>
    </source>
</evidence>
<evidence type="ECO:0008006" key="6">
    <source>
        <dbReference type="Google" id="ProtNLM"/>
    </source>
</evidence>
<dbReference type="Gene3D" id="1.20.20.10">
    <property type="entry name" value="F1F0 ATP synthase subunit C"/>
    <property type="match status" value="1"/>
</dbReference>
<keyword evidence="5" id="KW-1185">Reference proteome</keyword>
<feature type="transmembrane region" description="Helical" evidence="3">
    <location>
        <begin position="42"/>
        <end position="60"/>
    </location>
</feature>
<name>A0A917XSA1_9BACI</name>
<dbReference type="InterPro" id="IPR035921">
    <property type="entry name" value="F/V-ATP_Csub_sf"/>
</dbReference>
<proteinExistence type="predicted"/>
<keyword evidence="1" id="KW-0375">Hydrogen ion transport</keyword>
<reference evidence="4" key="2">
    <citation type="submission" date="2020-09" db="EMBL/GenBank/DDBJ databases">
        <authorList>
            <person name="Sun Q."/>
            <person name="Ohkuma M."/>
        </authorList>
    </citation>
    <scope>NUCLEOTIDE SEQUENCE</scope>
    <source>
        <strain evidence="4">JCM 17251</strain>
    </source>
</reference>
<dbReference type="Proteomes" id="UP000624041">
    <property type="component" value="Unassembled WGS sequence"/>
</dbReference>
<feature type="transmembrane region" description="Helical" evidence="3">
    <location>
        <begin position="72"/>
        <end position="93"/>
    </location>
</feature>
<accession>A0A917XSA1</accession>
<dbReference type="GO" id="GO:1902600">
    <property type="term" value="P:proton transmembrane transport"/>
    <property type="evidence" value="ECO:0007669"/>
    <property type="project" value="UniProtKB-KW"/>
</dbReference>
<gene>
    <name evidence="4" type="ORF">GCM10007971_03170</name>
</gene>
<dbReference type="SUPFAM" id="SSF81333">
    <property type="entry name" value="F1F0 ATP synthase subunit C"/>
    <property type="match status" value="1"/>
</dbReference>
<keyword evidence="3" id="KW-0812">Transmembrane</keyword>
<feature type="transmembrane region" description="Helical" evidence="3">
    <location>
        <begin position="105"/>
        <end position="130"/>
    </location>
</feature>
<comment type="caution">
    <text evidence="4">The sequence shown here is derived from an EMBL/GenBank/DDBJ whole genome shotgun (WGS) entry which is preliminary data.</text>
</comment>
<evidence type="ECO:0000313" key="4">
    <source>
        <dbReference type="EMBL" id="GGN50052.1"/>
    </source>
</evidence>